<accession>A0A4V3I6G4</accession>
<dbReference type="Proteomes" id="UP000297866">
    <property type="component" value="Unassembled WGS sequence"/>
</dbReference>
<gene>
    <name evidence="2" type="ORF">E3O23_09130</name>
</gene>
<dbReference type="EMBL" id="SOEZ01000044">
    <property type="protein sequence ID" value="TFB51083.1"/>
    <property type="molecule type" value="Genomic_DNA"/>
</dbReference>
<sequence length="199" mass="21471">MQSDTGVRVVSVADVSWDDVRTVFGTRGDPAGCWCQYFKLPNAEFESATKEDCSGMLRQQVSANDPAPGVIAYLGDEPVGWCAVEPRPNYPRLRRAKVVTEGSRQDPDDASVWAVTCFVVRVGFRKRGVGGALLRGAVDQARALGARVVEGYPVDTAERVGAPSAELYHGTVSLFVKAGFAVVSRPTRDRAVVELVLRG</sequence>
<keyword evidence="2" id="KW-0808">Transferase</keyword>
<dbReference type="PROSITE" id="PS51186">
    <property type="entry name" value="GNAT"/>
    <property type="match status" value="1"/>
</dbReference>
<comment type="caution">
    <text evidence="2">The sequence shown here is derived from an EMBL/GenBank/DDBJ whole genome shotgun (WGS) entry which is preliminary data.</text>
</comment>
<reference evidence="2 3" key="1">
    <citation type="submission" date="2019-03" db="EMBL/GenBank/DDBJ databases">
        <title>Genomics of glacier-inhabiting Cryobacterium strains.</title>
        <authorList>
            <person name="Liu Q."/>
            <person name="Xin Y.-H."/>
        </authorList>
    </citation>
    <scope>NUCLEOTIDE SEQUENCE [LARGE SCALE GENOMIC DNA]</scope>
    <source>
        <strain evidence="2 3">Sr47</strain>
    </source>
</reference>
<dbReference type="GO" id="GO:0016747">
    <property type="term" value="F:acyltransferase activity, transferring groups other than amino-acyl groups"/>
    <property type="evidence" value="ECO:0007669"/>
    <property type="project" value="InterPro"/>
</dbReference>
<organism evidence="2 3">
    <name type="scientific">Cryobacterium tagatosivorans</name>
    <dbReference type="NCBI Taxonomy" id="1259199"/>
    <lineage>
        <taxon>Bacteria</taxon>
        <taxon>Bacillati</taxon>
        <taxon>Actinomycetota</taxon>
        <taxon>Actinomycetes</taxon>
        <taxon>Micrococcales</taxon>
        <taxon>Microbacteriaceae</taxon>
        <taxon>Cryobacterium</taxon>
    </lineage>
</organism>
<protein>
    <submittedName>
        <fullName evidence="2">N-acetyltransferase</fullName>
    </submittedName>
</protein>
<dbReference type="Pfam" id="PF00583">
    <property type="entry name" value="Acetyltransf_1"/>
    <property type="match status" value="1"/>
</dbReference>
<dbReference type="Gene3D" id="3.40.630.30">
    <property type="match status" value="1"/>
</dbReference>
<feature type="domain" description="N-acetyltransferase" evidence="1">
    <location>
        <begin position="10"/>
        <end position="199"/>
    </location>
</feature>
<keyword evidence="3" id="KW-1185">Reference proteome</keyword>
<dbReference type="InterPro" id="IPR000182">
    <property type="entry name" value="GNAT_dom"/>
</dbReference>
<name>A0A4V3I6G4_9MICO</name>
<dbReference type="AlphaFoldDB" id="A0A4V3I6G4"/>
<evidence type="ECO:0000313" key="3">
    <source>
        <dbReference type="Proteomes" id="UP000297866"/>
    </source>
</evidence>
<dbReference type="SUPFAM" id="SSF55729">
    <property type="entry name" value="Acyl-CoA N-acyltransferases (Nat)"/>
    <property type="match status" value="1"/>
</dbReference>
<evidence type="ECO:0000259" key="1">
    <source>
        <dbReference type="PROSITE" id="PS51186"/>
    </source>
</evidence>
<dbReference type="InterPro" id="IPR016181">
    <property type="entry name" value="Acyl_CoA_acyltransferase"/>
</dbReference>
<dbReference type="RefSeq" id="WP_134490297.1">
    <property type="nucleotide sequence ID" value="NZ_SOEZ01000044.1"/>
</dbReference>
<proteinExistence type="predicted"/>
<dbReference type="CDD" id="cd04301">
    <property type="entry name" value="NAT_SF"/>
    <property type="match status" value="1"/>
</dbReference>
<dbReference type="OrthoDB" id="3239945at2"/>
<evidence type="ECO:0000313" key="2">
    <source>
        <dbReference type="EMBL" id="TFB51083.1"/>
    </source>
</evidence>